<dbReference type="GO" id="GO:0032259">
    <property type="term" value="P:methylation"/>
    <property type="evidence" value="ECO:0007669"/>
    <property type="project" value="UniProtKB-KW"/>
</dbReference>
<accession>A0A101HGB1</accession>
<evidence type="ECO:0000313" key="3">
    <source>
        <dbReference type="Proteomes" id="UP000053904"/>
    </source>
</evidence>
<dbReference type="PANTHER" id="PTHR34203">
    <property type="entry name" value="METHYLTRANSFERASE, FKBM FAMILY PROTEIN"/>
    <property type="match status" value="1"/>
</dbReference>
<feature type="domain" description="Methyltransferase FkbM" evidence="1">
    <location>
        <begin position="50"/>
        <end position="122"/>
    </location>
</feature>
<dbReference type="InterPro" id="IPR052514">
    <property type="entry name" value="SAM-dependent_MTase"/>
</dbReference>
<evidence type="ECO:0000259" key="1">
    <source>
        <dbReference type="Pfam" id="PF05050"/>
    </source>
</evidence>
<dbReference type="AlphaFoldDB" id="A0A101HGB1"/>
<keyword evidence="2" id="KW-0808">Transferase</keyword>
<organism evidence="2 3">
    <name type="scientific">candidate division WS6 bacterium 34_10</name>
    <dbReference type="NCBI Taxonomy" id="1641389"/>
    <lineage>
        <taxon>Bacteria</taxon>
        <taxon>Candidatus Dojkabacteria</taxon>
    </lineage>
</organism>
<dbReference type="Proteomes" id="UP000053904">
    <property type="component" value="Unassembled WGS sequence"/>
</dbReference>
<keyword evidence="2" id="KW-0489">Methyltransferase</keyword>
<dbReference type="NCBIfam" id="TIGR01444">
    <property type="entry name" value="fkbM_fam"/>
    <property type="match status" value="1"/>
</dbReference>
<evidence type="ECO:0000313" key="2">
    <source>
        <dbReference type="EMBL" id="KUK75855.1"/>
    </source>
</evidence>
<name>A0A101HGB1_9BACT</name>
<dbReference type="PANTHER" id="PTHR34203:SF15">
    <property type="entry name" value="SLL1173 PROTEIN"/>
    <property type="match status" value="1"/>
</dbReference>
<feature type="non-terminal residue" evidence="2">
    <location>
        <position position="140"/>
    </location>
</feature>
<dbReference type="GO" id="GO:0008168">
    <property type="term" value="F:methyltransferase activity"/>
    <property type="evidence" value="ECO:0007669"/>
    <property type="project" value="UniProtKB-KW"/>
</dbReference>
<sequence length="140" mass="16303">MDSNIEKIGKYSVSYFNKIEFRNLKKEIFKEEIYNLDIDTNKTKELKIIDVGAYIGLSILYFKSRYPNAHIIAFEPNPNIFPLLEENIEYNNIKNVKLHNVAIGKESKKRKLYIESSGFAAFSTASFRKDAWNGKQKSRP</sequence>
<comment type="caution">
    <text evidence="2">The sequence shown here is derived from an EMBL/GenBank/DDBJ whole genome shotgun (WGS) entry which is preliminary data.</text>
</comment>
<dbReference type="Pfam" id="PF05050">
    <property type="entry name" value="Methyltransf_21"/>
    <property type="match status" value="1"/>
</dbReference>
<gene>
    <name evidence="2" type="ORF">XD93_1232</name>
</gene>
<protein>
    <submittedName>
        <fullName evidence="2">Methyltransferase FkbM family protein</fullName>
    </submittedName>
</protein>
<dbReference type="CDD" id="cd02440">
    <property type="entry name" value="AdoMet_MTases"/>
    <property type="match status" value="1"/>
</dbReference>
<proteinExistence type="predicted"/>
<dbReference type="Gene3D" id="3.40.50.150">
    <property type="entry name" value="Vaccinia Virus protein VP39"/>
    <property type="match status" value="1"/>
</dbReference>
<dbReference type="InterPro" id="IPR029063">
    <property type="entry name" value="SAM-dependent_MTases_sf"/>
</dbReference>
<dbReference type="EMBL" id="LGGO01000253">
    <property type="protein sequence ID" value="KUK75855.1"/>
    <property type="molecule type" value="Genomic_DNA"/>
</dbReference>
<dbReference type="InterPro" id="IPR006342">
    <property type="entry name" value="FkbM_mtfrase"/>
</dbReference>
<dbReference type="SUPFAM" id="SSF53335">
    <property type="entry name" value="S-adenosyl-L-methionine-dependent methyltransferases"/>
    <property type="match status" value="1"/>
</dbReference>
<reference evidence="3" key="1">
    <citation type="journal article" date="2015" name="MBio">
        <title>Genome-Resolved Metagenomic Analysis Reveals Roles for Candidate Phyla and Other Microbial Community Members in Biogeochemical Transformations in Oil Reservoirs.</title>
        <authorList>
            <person name="Hu P."/>
            <person name="Tom L."/>
            <person name="Singh A."/>
            <person name="Thomas B.C."/>
            <person name="Baker B.J."/>
            <person name="Piceno Y.M."/>
            <person name="Andersen G.L."/>
            <person name="Banfield J.F."/>
        </authorList>
    </citation>
    <scope>NUCLEOTIDE SEQUENCE [LARGE SCALE GENOMIC DNA]</scope>
</reference>